<keyword evidence="4" id="KW-0963">Cytoplasm</keyword>
<dbReference type="Gene3D" id="1.10.287.1490">
    <property type="match status" value="1"/>
</dbReference>
<feature type="compositionally biased region" description="Polar residues" evidence="11">
    <location>
        <begin position="1"/>
        <end position="16"/>
    </location>
</feature>
<dbReference type="PROSITE" id="PS50086">
    <property type="entry name" value="TBC_RABGAP"/>
    <property type="match status" value="1"/>
</dbReference>
<keyword evidence="6" id="KW-0653">Protein transport</keyword>
<dbReference type="AlphaFoldDB" id="A0AAJ0GQP1"/>
<organism evidence="13 14">
    <name type="scientific">Chaetomium strumarium</name>
    <dbReference type="NCBI Taxonomy" id="1170767"/>
    <lineage>
        <taxon>Eukaryota</taxon>
        <taxon>Fungi</taxon>
        <taxon>Dikarya</taxon>
        <taxon>Ascomycota</taxon>
        <taxon>Pezizomycotina</taxon>
        <taxon>Sordariomycetes</taxon>
        <taxon>Sordariomycetidae</taxon>
        <taxon>Sordariales</taxon>
        <taxon>Chaetomiaceae</taxon>
        <taxon>Chaetomium</taxon>
    </lineage>
</organism>
<keyword evidence="7 10" id="KW-0175">Coiled coil</keyword>
<dbReference type="GO" id="GO:0005096">
    <property type="term" value="F:GTPase activator activity"/>
    <property type="evidence" value="ECO:0007669"/>
    <property type="project" value="UniProtKB-KW"/>
</dbReference>
<dbReference type="SMART" id="SM00164">
    <property type="entry name" value="TBC"/>
    <property type="match status" value="1"/>
</dbReference>
<keyword evidence="2" id="KW-0813">Transport</keyword>
<evidence type="ECO:0000256" key="11">
    <source>
        <dbReference type="SAM" id="MobiDB-lite"/>
    </source>
</evidence>
<proteinExistence type="inferred from homology"/>
<comment type="caution">
    <text evidence="13">The sequence shown here is derived from an EMBL/GenBank/DDBJ whole genome shotgun (WGS) entry which is preliminary data.</text>
</comment>
<evidence type="ECO:0000256" key="3">
    <source>
        <dbReference type="ARBA" id="ARBA00022468"/>
    </source>
</evidence>
<reference evidence="13" key="2">
    <citation type="submission" date="2023-06" db="EMBL/GenBank/DDBJ databases">
        <authorList>
            <consortium name="Lawrence Berkeley National Laboratory"/>
            <person name="Mondo S.J."/>
            <person name="Hensen N."/>
            <person name="Bonometti L."/>
            <person name="Westerberg I."/>
            <person name="Brannstrom I.O."/>
            <person name="Guillou S."/>
            <person name="Cros-Aarteil S."/>
            <person name="Calhoun S."/>
            <person name="Haridas S."/>
            <person name="Kuo A."/>
            <person name="Pangilinan J."/>
            <person name="Riley R."/>
            <person name="Labutti K."/>
            <person name="Andreopoulos B."/>
            <person name="Lipzen A."/>
            <person name="Chen C."/>
            <person name="Yanf M."/>
            <person name="Daum C."/>
            <person name="Ng V."/>
            <person name="Clum A."/>
            <person name="Steindorff A."/>
            <person name="Ohm R."/>
            <person name="Martin F."/>
            <person name="Silar P."/>
            <person name="Natvig D."/>
            <person name="Lalanne C."/>
            <person name="Gautier V."/>
            <person name="Ament-Velasquez S.L."/>
            <person name="Kruys A."/>
            <person name="Hutchinson M.I."/>
            <person name="Powell A.J."/>
            <person name="Barry K."/>
            <person name="Miller A.N."/>
            <person name="Grigoriev I.V."/>
            <person name="Debuchy R."/>
            <person name="Gladieux P."/>
            <person name="Thoren M.H."/>
            <person name="Johannesson H."/>
        </authorList>
    </citation>
    <scope>NUCLEOTIDE SEQUENCE</scope>
    <source>
        <strain evidence="13">CBS 333.67</strain>
    </source>
</reference>
<feature type="compositionally biased region" description="Polar residues" evidence="11">
    <location>
        <begin position="157"/>
        <end position="166"/>
    </location>
</feature>
<feature type="domain" description="Rab-GAP TBC" evidence="12">
    <location>
        <begin position="377"/>
        <end position="634"/>
    </location>
</feature>
<evidence type="ECO:0000256" key="5">
    <source>
        <dbReference type="ARBA" id="ARBA00022892"/>
    </source>
</evidence>
<dbReference type="RefSeq" id="XP_062720142.1">
    <property type="nucleotide sequence ID" value="XM_062863041.1"/>
</dbReference>
<name>A0AAJ0GQP1_9PEZI</name>
<reference evidence="13" key="1">
    <citation type="journal article" date="2023" name="Mol. Phylogenet. Evol.">
        <title>Genome-scale phylogeny and comparative genomics of the fungal order Sordariales.</title>
        <authorList>
            <person name="Hensen N."/>
            <person name="Bonometti L."/>
            <person name="Westerberg I."/>
            <person name="Brannstrom I.O."/>
            <person name="Guillou S."/>
            <person name="Cros-Aarteil S."/>
            <person name="Calhoun S."/>
            <person name="Haridas S."/>
            <person name="Kuo A."/>
            <person name="Mondo S."/>
            <person name="Pangilinan J."/>
            <person name="Riley R."/>
            <person name="LaButti K."/>
            <person name="Andreopoulos B."/>
            <person name="Lipzen A."/>
            <person name="Chen C."/>
            <person name="Yan M."/>
            <person name="Daum C."/>
            <person name="Ng V."/>
            <person name="Clum A."/>
            <person name="Steindorff A."/>
            <person name="Ohm R.A."/>
            <person name="Martin F."/>
            <person name="Silar P."/>
            <person name="Natvig D.O."/>
            <person name="Lalanne C."/>
            <person name="Gautier V."/>
            <person name="Ament-Velasquez S.L."/>
            <person name="Kruys A."/>
            <person name="Hutchinson M.I."/>
            <person name="Powell A.J."/>
            <person name="Barry K."/>
            <person name="Miller A.N."/>
            <person name="Grigoriev I.V."/>
            <person name="Debuchy R."/>
            <person name="Gladieux P."/>
            <person name="Hiltunen Thoren M."/>
            <person name="Johannesson H."/>
        </authorList>
    </citation>
    <scope>NUCLEOTIDE SEQUENCE</scope>
    <source>
        <strain evidence="13">CBS 333.67</strain>
    </source>
</reference>
<feature type="region of interest" description="Disordered" evidence="11">
    <location>
        <begin position="410"/>
        <end position="476"/>
    </location>
</feature>
<feature type="compositionally biased region" description="Basic and acidic residues" evidence="11">
    <location>
        <begin position="410"/>
        <end position="420"/>
    </location>
</feature>
<dbReference type="GO" id="GO:0005737">
    <property type="term" value="C:cytoplasm"/>
    <property type="evidence" value="ECO:0007669"/>
    <property type="project" value="UniProtKB-SubCell"/>
</dbReference>
<dbReference type="SUPFAM" id="SSF47923">
    <property type="entry name" value="Ypt/Rab-GAP domain of gyp1p"/>
    <property type="match status" value="2"/>
</dbReference>
<dbReference type="Proteomes" id="UP001273166">
    <property type="component" value="Unassembled WGS sequence"/>
</dbReference>
<feature type="compositionally biased region" description="Low complexity" evidence="11">
    <location>
        <begin position="185"/>
        <end position="196"/>
    </location>
</feature>
<dbReference type="PANTHER" id="PTHR47219:SF9">
    <property type="entry name" value="GTPASE ACTIVATING PROTEIN AND CENTROSOME-ASSOCIATED, ISOFORM B"/>
    <property type="match status" value="1"/>
</dbReference>
<protein>
    <recommendedName>
        <fullName evidence="9">GTPase-activating protein GYP5</fullName>
    </recommendedName>
</protein>
<keyword evidence="3" id="KW-0343">GTPase activation</keyword>
<dbReference type="InterPro" id="IPR000195">
    <property type="entry name" value="Rab-GAP-TBC_dom"/>
</dbReference>
<evidence type="ECO:0000313" key="13">
    <source>
        <dbReference type="EMBL" id="KAK3304362.1"/>
    </source>
</evidence>
<evidence type="ECO:0000256" key="4">
    <source>
        <dbReference type="ARBA" id="ARBA00022490"/>
    </source>
</evidence>
<evidence type="ECO:0000256" key="10">
    <source>
        <dbReference type="SAM" id="Coils"/>
    </source>
</evidence>
<feature type="compositionally biased region" description="Low complexity" evidence="11">
    <location>
        <begin position="426"/>
        <end position="450"/>
    </location>
</feature>
<accession>A0AAJ0GQP1</accession>
<feature type="coiled-coil region" evidence="10">
    <location>
        <begin position="742"/>
        <end position="861"/>
    </location>
</feature>
<comment type="similarity">
    <text evidence="8">Belongs to the GYP5 family.</text>
</comment>
<dbReference type="Gene3D" id="1.10.10.750">
    <property type="entry name" value="Ypt/Rab-GAP domain of gyp1p, domain 1"/>
    <property type="match status" value="1"/>
</dbReference>
<dbReference type="Gene3D" id="1.10.8.270">
    <property type="entry name" value="putative rabgap domain of human tbc1 domain family member 14 like domains"/>
    <property type="match status" value="1"/>
</dbReference>
<feature type="compositionally biased region" description="Low complexity" evidence="11">
    <location>
        <begin position="24"/>
        <end position="40"/>
    </location>
</feature>
<dbReference type="GeneID" id="87881870"/>
<evidence type="ECO:0000256" key="6">
    <source>
        <dbReference type="ARBA" id="ARBA00022927"/>
    </source>
</evidence>
<gene>
    <name evidence="13" type="ORF">B0T15DRAFT_238635</name>
</gene>
<feature type="compositionally biased region" description="Polar residues" evidence="11">
    <location>
        <begin position="232"/>
        <end position="250"/>
    </location>
</feature>
<feature type="region of interest" description="Disordered" evidence="11">
    <location>
        <begin position="1"/>
        <end position="274"/>
    </location>
</feature>
<keyword evidence="14" id="KW-1185">Reference proteome</keyword>
<evidence type="ECO:0000313" key="14">
    <source>
        <dbReference type="Proteomes" id="UP001273166"/>
    </source>
</evidence>
<evidence type="ECO:0000256" key="1">
    <source>
        <dbReference type="ARBA" id="ARBA00004496"/>
    </source>
</evidence>
<dbReference type="EMBL" id="JAUDZG010000005">
    <property type="protein sequence ID" value="KAK3304362.1"/>
    <property type="molecule type" value="Genomic_DNA"/>
</dbReference>
<evidence type="ECO:0000256" key="2">
    <source>
        <dbReference type="ARBA" id="ARBA00022448"/>
    </source>
</evidence>
<comment type="subcellular location">
    <subcellularLocation>
        <location evidence="1">Cytoplasm</location>
    </subcellularLocation>
</comment>
<dbReference type="GO" id="GO:0015031">
    <property type="term" value="P:protein transport"/>
    <property type="evidence" value="ECO:0007669"/>
    <property type="project" value="UniProtKB-KW"/>
</dbReference>
<dbReference type="InterPro" id="IPR050302">
    <property type="entry name" value="Rab_GAP_TBC_domain"/>
</dbReference>
<dbReference type="InterPro" id="IPR035969">
    <property type="entry name" value="Rab-GAP_TBC_sf"/>
</dbReference>
<dbReference type="GO" id="GO:0016192">
    <property type="term" value="P:vesicle-mediated transport"/>
    <property type="evidence" value="ECO:0007669"/>
    <property type="project" value="UniProtKB-KW"/>
</dbReference>
<feature type="compositionally biased region" description="Basic and acidic residues" evidence="11">
    <location>
        <begin position="256"/>
        <end position="270"/>
    </location>
</feature>
<dbReference type="PANTHER" id="PTHR47219">
    <property type="entry name" value="RAB GTPASE-ACTIVATING PROTEIN 1-LIKE"/>
    <property type="match status" value="1"/>
</dbReference>
<keyword evidence="5" id="KW-0931">ER-Golgi transport</keyword>
<evidence type="ECO:0000256" key="7">
    <source>
        <dbReference type="ARBA" id="ARBA00023054"/>
    </source>
</evidence>
<dbReference type="Pfam" id="PF23436">
    <property type="entry name" value="RabGap-TBC_2"/>
    <property type="match status" value="1"/>
</dbReference>
<evidence type="ECO:0000256" key="8">
    <source>
        <dbReference type="ARBA" id="ARBA00061661"/>
    </source>
</evidence>
<evidence type="ECO:0000256" key="9">
    <source>
        <dbReference type="ARBA" id="ARBA00072088"/>
    </source>
</evidence>
<evidence type="ECO:0000259" key="12">
    <source>
        <dbReference type="PROSITE" id="PS50086"/>
    </source>
</evidence>
<sequence>MSTNEETAKPSSQETAESPRVEEPQQTTQSQDTETQESSSRPASKSGSDKDTESFEDAVETGSLRSLTKRHQPIKRLSNGERTNSDYGDEASQAAAANGSPDAQEQAADTADTKPPRPLSQVSAGTLEPVNLDDDAVAAAPPAPQEKSSPPAEKASKTMSLSSITNALPPMPWSPPATDSRSKSPPAASAQEAAPAAAPPPPAPAPTGRKFNSPFSWLSRSSSKEPPAVQAKPSTRRNTASSVATMTSNPEMMLSKLEEEKEGDSREHGSRNSLKARFKQLRMMEEVGAPSEADKTAVAASDGADAGLAAVQPPLSPLPPMPDKNLAPGTVSGVNAGPSSIVDAPVDWDLWQSVVYEGPAAVARTSAEELNKAIATGIPNAIRGVIWQVLAQSKNEELEAVYRELVVRGTDKEKKDKDRQSSGTTISAAINGSAKGSASSASSVNSENSVTNGAPSPTEKDAESLRKAQAAAQKKEKEDLAMLQKLEKTIRRDLGARTSYSKFAAAQGLQESLFGVCKAYALFDEGVGYAQGMNFLVMPLLFNMPEEEAFCLLVRLMNQYHLRDLFIQDMPGLHLHLYQFERLLEDLEPALYCHLRRRHISPHLYATQWFLTLFAYRFPLQLVLRIYDLIFSEGLSAILKFGIVLMQKNAAALLAISDMSQLTTFLKDRLFDVYIDSAPSSSSILENGFFGSSSSSIDKEVYRADQLVRDACEVKITPEMLKAYQLEWEEKTRAEKEREAELEALRASNASYATRLRKLEERLQEVDAEQASLATELVHTKVENDELRDENEGLKIQVQELRIVIEKQPAELETAWQAERDDLMKRNEKVHEENQRLEKELSELEEELVQTKMRYAEINSQHETLTRKWTDLKRQFNQA</sequence>
<dbReference type="FunFam" id="1.10.472.80:FF:000044">
    <property type="entry name" value="GTPase-activating protein GYP5"/>
    <property type="match status" value="1"/>
</dbReference>
<dbReference type="Gene3D" id="1.10.472.80">
    <property type="entry name" value="Ypt/Rab-GAP domain of gyp1p, domain 3"/>
    <property type="match status" value="1"/>
</dbReference>